<dbReference type="SUPFAM" id="SSF52540">
    <property type="entry name" value="P-loop containing nucleoside triphosphate hydrolases"/>
    <property type="match status" value="2"/>
</dbReference>
<feature type="compositionally biased region" description="Basic residues" evidence="9">
    <location>
        <begin position="23"/>
        <end position="32"/>
    </location>
</feature>
<evidence type="ECO:0000256" key="10">
    <source>
        <dbReference type="SAM" id="Phobius"/>
    </source>
</evidence>
<dbReference type="PROSITE" id="PS50893">
    <property type="entry name" value="ABC_TRANSPORTER_2"/>
    <property type="match status" value="2"/>
</dbReference>
<evidence type="ECO:0000313" key="13">
    <source>
        <dbReference type="EMBL" id="RMX59918.1"/>
    </source>
</evidence>
<evidence type="ECO:0000256" key="7">
    <source>
        <dbReference type="ARBA" id="ARBA00022989"/>
    </source>
</evidence>
<comment type="caution">
    <text evidence="13">The sequence shown here is derived from an EMBL/GenBank/DDBJ whole genome shotgun (WGS) entry which is preliminary data.</text>
</comment>
<evidence type="ECO:0000256" key="5">
    <source>
        <dbReference type="ARBA" id="ARBA00022741"/>
    </source>
</evidence>
<dbReference type="STRING" id="46731.A0A3M6V2Y1"/>
<evidence type="ECO:0000256" key="4">
    <source>
        <dbReference type="ARBA" id="ARBA00022692"/>
    </source>
</evidence>
<organism evidence="13 14">
    <name type="scientific">Pocillopora damicornis</name>
    <name type="common">Cauliflower coral</name>
    <name type="synonym">Millepora damicornis</name>
    <dbReference type="NCBI Taxonomy" id="46731"/>
    <lineage>
        <taxon>Eukaryota</taxon>
        <taxon>Metazoa</taxon>
        <taxon>Cnidaria</taxon>
        <taxon>Anthozoa</taxon>
        <taxon>Hexacorallia</taxon>
        <taxon>Scleractinia</taxon>
        <taxon>Astrocoeniina</taxon>
        <taxon>Pocilloporidae</taxon>
        <taxon>Pocillopora</taxon>
    </lineage>
</organism>
<proteinExistence type="inferred from homology"/>
<dbReference type="EMBL" id="RCHS01000253">
    <property type="protein sequence ID" value="RMX59918.1"/>
    <property type="molecule type" value="Genomic_DNA"/>
</dbReference>
<comment type="subcellular location">
    <subcellularLocation>
        <location evidence="1">Membrane</location>
        <topology evidence="1">Multi-pass membrane protein</topology>
    </subcellularLocation>
</comment>
<comment type="similarity">
    <text evidence="2">Belongs to the ABC transporter superfamily. ABCC family. Conjugate transporter (TC 3.A.1.208) subfamily.</text>
</comment>
<dbReference type="InterPro" id="IPR003593">
    <property type="entry name" value="AAA+_ATPase"/>
</dbReference>
<reference evidence="13 14" key="1">
    <citation type="journal article" date="2018" name="Sci. Rep.">
        <title>Comparative analysis of the Pocillopora damicornis genome highlights role of immune system in coral evolution.</title>
        <authorList>
            <person name="Cunning R."/>
            <person name="Bay R.A."/>
            <person name="Gillette P."/>
            <person name="Baker A.C."/>
            <person name="Traylor-Knowles N."/>
        </authorList>
    </citation>
    <scope>NUCLEOTIDE SEQUENCE [LARGE SCALE GENOMIC DNA]</scope>
    <source>
        <strain evidence="13">RSMAS</strain>
        <tissue evidence="13">Whole animal</tissue>
    </source>
</reference>
<dbReference type="InterPro" id="IPR050173">
    <property type="entry name" value="ABC_transporter_C-like"/>
</dbReference>
<evidence type="ECO:0008006" key="15">
    <source>
        <dbReference type="Google" id="ProtNLM"/>
    </source>
</evidence>
<keyword evidence="14" id="KW-1185">Reference proteome</keyword>
<dbReference type="PROSITE" id="PS50929">
    <property type="entry name" value="ABC_TM1F"/>
    <property type="match status" value="1"/>
</dbReference>
<dbReference type="CDD" id="cd18580">
    <property type="entry name" value="ABC_6TM_ABCC_D2"/>
    <property type="match status" value="1"/>
</dbReference>
<dbReference type="PROSITE" id="PS00211">
    <property type="entry name" value="ABC_TRANSPORTER_1"/>
    <property type="match status" value="2"/>
</dbReference>
<dbReference type="Gene3D" id="3.40.50.300">
    <property type="entry name" value="P-loop containing nucleotide triphosphate hydrolases"/>
    <property type="match status" value="2"/>
</dbReference>
<feature type="transmembrane region" description="Helical" evidence="10">
    <location>
        <begin position="282"/>
        <end position="306"/>
    </location>
</feature>
<dbReference type="CDD" id="cd03244">
    <property type="entry name" value="ABCC_MRP_domain2"/>
    <property type="match status" value="1"/>
</dbReference>
<feature type="transmembrane region" description="Helical" evidence="10">
    <location>
        <begin position="378"/>
        <end position="398"/>
    </location>
</feature>
<evidence type="ECO:0000313" key="14">
    <source>
        <dbReference type="Proteomes" id="UP000275408"/>
    </source>
</evidence>
<gene>
    <name evidence="13" type="ORF">pdam_00001172</name>
</gene>
<dbReference type="SUPFAM" id="SSF90123">
    <property type="entry name" value="ABC transporter transmembrane region"/>
    <property type="match status" value="1"/>
</dbReference>
<dbReference type="GO" id="GO:0016887">
    <property type="term" value="F:ATP hydrolysis activity"/>
    <property type="evidence" value="ECO:0007669"/>
    <property type="project" value="InterPro"/>
</dbReference>
<dbReference type="PANTHER" id="PTHR24223:SF456">
    <property type="entry name" value="MULTIDRUG RESISTANCE-ASSOCIATED PROTEIN LETHAL(2)03659"/>
    <property type="match status" value="1"/>
</dbReference>
<dbReference type="GO" id="GO:0005524">
    <property type="term" value="F:ATP binding"/>
    <property type="evidence" value="ECO:0007669"/>
    <property type="project" value="UniProtKB-KW"/>
</dbReference>
<protein>
    <recommendedName>
        <fullName evidence="15">ABC transporter domain-containing protein</fullName>
    </recommendedName>
</protein>
<dbReference type="InterPro" id="IPR036640">
    <property type="entry name" value="ABC1_TM_sf"/>
</dbReference>
<evidence type="ECO:0000256" key="2">
    <source>
        <dbReference type="ARBA" id="ARBA00009726"/>
    </source>
</evidence>
<dbReference type="AlphaFoldDB" id="A0A3M6V2Y1"/>
<dbReference type="Pfam" id="PF00005">
    <property type="entry name" value="ABC_tran"/>
    <property type="match status" value="2"/>
</dbReference>
<dbReference type="InterPro" id="IPR003439">
    <property type="entry name" value="ABC_transporter-like_ATP-bd"/>
</dbReference>
<dbReference type="InterPro" id="IPR011527">
    <property type="entry name" value="ABC1_TM_dom"/>
</dbReference>
<feature type="transmembrane region" description="Helical" evidence="10">
    <location>
        <begin position="435"/>
        <end position="462"/>
    </location>
</feature>
<keyword evidence="8 10" id="KW-0472">Membrane</keyword>
<dbReference type="InterPro" id="IPR027417">
    <property type="entry name" value="P-loop_NTPase"/>
</dbReference>
<feature type="domain" description="ABC transmembrane type-1" evidence="12">
    <location>
        <begin position="258"/>
        <end position="406"/>
    </location>
</feature>
<accession>A0A3M6V2Y1</accession>
<keyword evidence="5" id="KW-0547">Nucleotide-binding</keyword>
<dbReference type="FunFam" id="3.40.50.300:FF:000163">
    <property type="entry name" value="Multidrug resistance-associated protein member 4"/>
    <property type="match status" value="1"/>
</dbReference>
<feature type="domain" description="ABC transporter" evidence="11">
    <location>
        <begin position="4"/>
        <end position="208"/>
    </location>
</feature>
<dbReference type="Gene3D" id="1.20.1560.10">
    <property type="entry name" value="ABC transporter type 1, transmembrane domain"/>
    <property type="match status" value="1"/>
</dbReference>
<dbReference type="InterPro" id="IPR044726">
    <property type="entry name" value="ABCC_6TM_D2"/>
</dbReference>
<dbReference type="Proteomes" id="UP000275408">
    <property type="component" value="Unassembled WGS sequence"/>
</dbReference>
<dbReference type="PANTHER" id="PTHR24223">
    <property type="entry name" value="ATP-BINDING CASSETTE SUB-FAMILY C"/>
    <property type="match status" value="1"/>
</dbReference>
<dbReference type="OrthoDB" id="5984805at2759"/>
<keyword evidence="4 10" id="KW-0812">Transmembrane</keyword>
<evidence type="ECO:0000256" key="3">
    <source>
        <dbReference type="ARBA" id="ARBA00022448"/>
    </source>
</evidence>
<evidence type="ECO:0000256" key="8">
    <source>
        <dbReference type="ARBA" id="ARBA00023136"/>
    </source>
</evidence>
<keyword evidence="6" id="KW-0067">ATP-binding</keyword>
<sequence>MRWSETAAVRKRRTAPPLDSKTKYGRRRYKKSTPMRDCQPMKYTIKNGIKRSSINTAWVFSGTTRANILFGFSYDDSKYTRVIEACALTDDIQQFPNTDQTLVGQRGVVLSGGQRTRISLARAVYGYADVYLLDDPLSAVDFRVGQHIFEKCIKQLLRNKTRMMTSHQEDHMKHADEVIVLCKGRVLEGGSFLELQDKGILSNTIDPLYKKISKHNTDEKFVGEEENGSVGAALCFAGMESPSKETRSLLMPKEDWEIGVISSKLYWTTPSRSERLVKLSSVYGCLAVVSLLFILTRTYVLLSYFLRCSKRLHDKMVVATLQAPFLFFDSNSLGRILNRFSKDIGQLDEQLPRTFQLAIDSTLNVLAPLIVTAFINPWLIFILMPLIVVAIHLSTYYFKTSQELKRHHDVLNQANILVMAGGKWISVRFEILASLFVSAVAFSAVIMSQEATFAGLAFAYVVKRLGRCHYAIRTTSEVEDLMTSVERVFTYTKLECEHGYMIKRRPPENWPNKRNIIFKEVSLRYYPGGPQVLKNIKLNIKGGAKIGVAGRTGAGKSSFVAALMRMPESCGEVIIDGIPIKAINLQETRRCIFVLGQSPLLFSGSLRKNLDLTEQFTDANLWLVLQDVQLKESVKSLHGQLDHELLENGANISVGERQLICLARVLLQRNKIIALDEPTANVDPEREKTILGVVREKLRDSMVITAAHQLNTIKDCDKILLLKHGTVAEFEKFIYICIKRIAV</sequence>
<evidence type="ECO:0000259" key="12">
    <source>
        <dbReference type="PROSITE" id="PS50929"/>
    </source>
</evidence>
<evidence type="ECO:0000256" key="1">
    <source>
        <dbReference type="ARBA" id="ARBA00004141"/>
    </source>
</evidence>
<dbReference type="InterPro" id="IPR017871">
    <property type="entry name" value="ABC_transporter-like_CS"/>
</dbReference>
<feature type="domain" description="ABC transporter" evidence="11">
    <location>
        <begin position="518"/>
        <end position="743"/>
    </location>
</feature>
<dbReference type="SMART" id="SM00382">
    <property type="entry name" value="AAA"/>
    <property type="match status" value="2"/>
</dbReference>
<dbReference type="GO" id="GO:0016020">
    <property type="term" value="C:membrane"/>
    <property type="evidence" value="ECO:0007669"/>
    <property type="project" value="UniProtKB-SubCell"/>
</dbReference>
<evidence type="ECO:0000256" key="9">
    <source>
        <dbReference type="SAM" id="MobiDB-lite"/>
    </source>
</evidence>
<keyword evidence="7 10" id="KW-1133">Transmembrane helix</keyword>
<keyword evidence="3" id="KW-0813">Transport</keyword>
<evidence type="ECO:0000256" key="6">
    <source>
        <dbReference type="ARBA" id="ARBA00022840"/>
    </source>
</evidence>
<dbReference type="GO" id="GO:0140359">
    <property type="term" value="F:ABC-type transporter activity"/>
    <property type="evidence" value="ECO:0007669"/>
    <property type="project" value="InterPro"/>
</dbReference>
<evidence type="ECO:0000259" key="11">
    <source>
        <dbReference type="PROSITE" id="PS50893"/>
    </source>
</evidence>
<dbReference type="Pfam" id="PF00664">
    <property type="entry name" value="ABC_membrane"/>
    <property type="match status" value="1"/>
</dbReference>
<feature type="region of interest" description="Disordered" evidence="9">
    <location>
        <begin position="1"/>
        <end position="32"/>
    </location>
</feature>
<name>A0A3M6V2Y1_POCDA</name>